<name>A0A8H5G8I5_9AGAR</name>
<sequence length="223" mass="25277">MSANTVGPIALLPKEKTVVSRKFGPETGGDVVFRSSDKVLFHVHQKHLEVCAEGFPLAKHTTPSQNEIIPLSEKSSTLELLFQFILPQRFPELDKLDFEQLMELANASEKYVVYSGQSTCALYMRGFLASHPERILEYAATHHHYSIIYALAPRLVMKPLAELANILPHDIFVPWSIYCVNFHGLLHALGDGSAIYSICWANCTFIHTRFQKLFQNLDPFKNF</sequence>
<dbReference type="EMBL" id="JAACJM010000044">
    <property type="protein sequence ID" value="KAF5360175.1"/>
    <property type="molecule type" value="Genomic_DNA"/>
</dbReference>
<organism evidence="2 3">
    <name type="scientific">Tetrapyrgos nigripes</name>
    <dbReference type="NCBI Taxonomy" id="182062"/>
    <lineage>
        <taxon>Eukaryota</taxon>
        <taxon>Fungi</taxon>
        <taxon>Dikarya</taxon>
        <taxon>Basidiomycota</taxon>
        <taxon>Agaricomycotina</taxon>
        <taxon>Agaricomycetes</taxon>
        <taxon>Agaricomycetidae</taxon>
        <taxon>Agaricales</taxon>
        <taxon>Marasmiineae</taxon>
        <taxon>Marasmiaceae</taxon>
        <taxon>Tetrapyrgos</taxon>
    </lineage>
</organism>
<dbReference type="Proteomes" id="UP000559256">
    <property type="component" value="Unassembled WGS sequence"/>
</dbReference>
<evidence type="ECO:0000313" key="1">
    <source>
        <dbReference type="EMBL" id="KAF5346236.1"/>
    </source>
</evidence>
<gene>
    <name evidence="2" type="ORF">D9758_011316</name>
    <name evidence="1" type="ORF">D9758_014397</name>
</gene>
<dbReference type="EMBL" id="JAACJM010000104">
    <property type="protein sequence ID" value="KAF5346236.1"/>
    <property type="molecule type" value="Genomic_DNA"/>
</dbReference>
<reference evidence="2 3" key="1">
    <citation type="journal article" date="2020" name="ISME J.">
        <title>Uncovering the hidden diversity of litter-decomposition mechanisms in mushroom-forming fungi.</title>
        <authorList>
            <person name="Floudas D."/>
            <person name="Bentzer J."/>
            <person name="Ahren D."/>
            <person name="Johansson T."/>
            <person name="Persson P."/>
            <person name="Tunlid A."/>
        </authorList>
    </citation>
    <scope>NUCLEOTIDE SEQUENCE [LARGE SCALE GENOMIC DNA]</scope>
    <source>
        <strain evidence="2 3">CBS 291.85</strain>
    </source>
</reference>
<comment type="caution">
    <text evidence="2">The sequence shown here is derived from an EMBL/GenBank/DDBJ whole genome shotgun (WGS) entry which is preliminary data.</text>
</comment>
<dbReference type="OrthoDB" id="3184970at2759"/>
<evidence type="ECO:0008006" key="4">
    <source>
        <dbReference type="Google" id="ProtNLM"/>
    </source>
</evidence>
<accession>A0A8H5G8I5</accession>
<protein>
    <recommendedName>
        <fullName evidence="4">BTB domain-containing protein</fullName>
    </recommendedName>
</protein>
<dbReference type="AlphaFoldDB" id="A0A8H5G8I5"/>
<evidence type="ECO:0000313" key="3">
    <source>
        <dbReference type="Proteomes" id="UP000559256"/>
    </source>
</evidence>
<evidence type="ECO:0000313" key="2">
    <source>
        <dbReference type="EMBL" id="KAF5360175.1"/>
    </source>
</evidence>
<keyword evidence="3" id="KW-1185">Reference proteome</keyword>
<proteinExistence type="predicted"/>